<dbReference type="EMBL" id="GBXM01042984">
    <property type="protein sequence ID" value="JAH65593.1"/>
    <property type="molecule type" value="Transcribed_RNA"/>
</dbReference>
<reference evidence="1" key="1">
    <citation type="submission" date="2014-11" db="EMBL/GenBank/DDBJ databases">
        <authorList>
            <person name="Amaro Gonzalez C."/>
        </authorList>
    </citation>
    <scope>NUCLEOTIDE SEQUENCE</scope>
</reference>
<protein>
    <submittedName>
        <fullName evidence="1">Uncharacterized protein</fullName>
    </submittedName>
</protein>
<proteinExistence type="predicted"/>
<accession>A0A0E9UKU1</accession>
<organism evidence="1">
    <name type="scientific">Anguilla anguilla</name>
    <name type="common">European freshwater eel</name>
    <name type="synonym">Muraena anguilla</name>
    <dbReference type="NCBI Taxonomy" id="7936"/>
    <lineage>
        <taxon>Eukaryota</taxon>
        <taxon>Metazoa</taxon>
        <taxon>Chordata</taxon>
        <taxon>Craniata</taxon>
        <taxon>Vertebrata</taxon>
        <taxon>Euteleostomi</taxon>
        <taxon>Actinopterygii</taxon>
        <taxon>Neopterygii</taxon>
        <taxon>Teleostei</taxon>
        <taxon>Anguilliformes</taxon>
        <taxon>Anguillidae</taxon>
        <taxon>Anguilla</taxon>
    </lineage>
</organism>
<sequence>MPAKLRIQFISGKKATIKTEVRP</sequence>
<evidence type="ECO:0000313" key="1">
    <source>
        <dbReference type="EMBL" id="JAH65593.1"/>
    </source>
</evidence>
<dbReference type="AlphaFoldDB" id="A0A0E9UKU1"/>
<name>A0A0E9UKU1_ANGAN</name>
<reference evidence="1" key="2">
    <citation type="journal article" date="2015" name="Fish Shellfish Immunol.">
        <title>Early steps in the European eel (Anguilla anguilla)-Vibrio vulnificus interaction in the gills: Role of the RtxA13 toxin.</title>
        <authorList>
            <person name="Callol A."/>
            <person name="Pajuelo D."/>
            <person name="Ebbesson L."/>
            <person name="Teles M."/>
            <person name="MacKenzie S."/>
            <person name="Amaro C."/>
        </authorList>
    </citation>
    <scope>NUCLEOTIDE SEQUENCE</scope>
</reference>